<keyword evidence="1" id="KW-0175">Coiled coil</keyword>
<name>A0A0V0R4E9_PSEPJ</name>
<dbReference type="Gene3D" id="1.25.40.20">
    <property type="entry name" value="Ankyrin repeat-containing domain"/>
    <property type="match status" value="1"/>
</dbReference>
<dbReference type="EMBL" id="LDAU01000054">
    <property type="protein sequence ID" value="KRX09109.1"/>
    <property type="molecule type" value="Genomic_DNA"/>
</dbReference>
<protein>
    <submittedName>
        <fullName evidence="3">Uncharacterized protein</fullName>
    </submittedName>
</protein>
<evidence type="ECO:0000256" key="1">
    <source>
        <dbReference type="SAM" id="Coils"/>
    </source>
</evidence>
<feature type="transmembrane region" description="Helical" evidence="2">
    <location>
        <begin position="321"/>
        <end position="341"/>
    </location>
</feature>
<feature type="transmembrane region" description="Helical" evidence="2">
    <location>
        <begin position="467"/>
        <end position="487"/>
    </location>
</feature>
<dbReference type="AlphaFoldDB" id="A0A0V0R4E9"/>
<keyword evidence="4" id="KW-1185">Reference proteome</keyword>
<evidence type="ECO:0000313" key="3">
    <source>
        <dbReference type="EMBL" id="KRX09109.1"/>
    </source>
</evidence>
<gene>
    <name evidence="3" type="ORF">PPERSA_08825</name>
</gene>
<evidence type="ECO:0000256" key="2">
    <source>
        <dbReference type="SAM" id="Phobius"/>
    </source>
</evidence>
<feature type="transmembrane region" description="Helical" evidence="2">
    <location>
        <begin position="440"/>
        <end position="461"/>
    </location>
</feature>
<sequence>MDKYNYNDQIKQAKQNQIVNDNMNQVQDIKQISLNLDNYCIQKNIYGKKTYSITLQKMIGCFNDKINRQQFYNLYTNYQKDFVLTEQEQEIIWSLFQQNQNQQTKGFNQNLSVCYLQKLLDIYVLCYDIFLLLDKDWTFKISKDDHFVKDIICNNIFLFYKQQQMLDIRQFTKILMQTFNRVQILDLWSYIYSIKSQNILIPYFLQNWCINTRYNQSKQRFQNTNMFKLLHQSGQQQKDGQNNNNKNYINKQENNNKLLKLIDIQNKAEQLLLQQLNFEKNPIGAIQNLISLILDVQDYFSDILVILQFYKAASQENQQNYSYMIFVVIYTLCELSPYLIAYSSGIQLFNSQNIFQNKKDSCFIKFLKSLLLTPLGILYFIFLHFLDIFIVFAETLINLPFTTDSFFKKSQRFLQNLPNQFGFQNSDFQGYKVQKQISQLMFETFPIGILNILLLTNVLYLEDMQDAQIILLFSTISTILKVVKELIQIYFTAKYLKEGTIEYGIIMIKARYNWLPYKNQVGLLDLHYSHICYPSLFFSNLLGQYETLDYTFTQYSLNEFKEQLQNINQKKVLLNNQIQVIEKKLNQLKNTDMNVQIKEIKGFNSELNGIFFIDNKKSVQEILNLIVQIKKQINSQREISIIKGLENLSFQDYFLFINYIRQEEIGENISIDFQNVITSKALEQNIRKVIEKAKRYQKYNLTYEFPWGQQFIDWVIQNIDHIENNLLEQVLMDFNLNQKNQQGKYPIYNLVQQQKSDIFAKALQLNKEIKLNLLNNDCQESVLYYLMQDGRYKEGAVHKQMADYLIDHLRSFNQLDNYIDELISYKGQNIYQGNPPLFQAIAQKNELAFDKIIEITKTINQYSYKGENIIQFCINEMKPKFLYKIQDKIDVKDLFLVQKDQYYCLFNLINDSYIIQDNSFHSFFRKITIDSGKFVLEYVLTYSWLILARNEKGKYFFKNIEISKNQNVPQNYYIDLFFKELDQIETDHPDVRSAIINYQKYKFDQFSTNYQYINIFELCFNTNQDIGYILIDKYPEILQKLDSDNIPFLIRIYQKQNLNQISQIQKQFSQVLQQYSYIFVQPLINQEPYINIVQDDFEKSKNILDLISRIDSVDKYGHSYFYNLLLKPQNKCWTQLWDYILQNNSFKSQIQYEEIFQNFSGFQEQKINGFTPFQNLIQDESISIDIFQQFIQILEKIIPESEQHKLVTLPTNYNPDSF</sequence>
<feature type="transmembrane region" description="Helical" evidence="2">
    <location>
        <begin position="362"/>
        <end position="382"/>
    </location>
</feature>
<keyword evidence="2" id="KW-0812">Transmembrane</keyword>
<evidence type="ECO:0000313" key="4">
    <source>
        <dbReference type="Proteomes" id="UP000054937"/>
    </source>
</evidence>
<organism evidence="3 4">
    <name type="scientific">Pseudocohnilembus persalinus</name>
    <name type="common">Ciliate</name>
    <dbReference type="NCBI Taxonomy" id="266149"/>
    <lineage>
        <taxon>Eukaryota</taxon>
        <taxon>Sar</taxon>
        <taxon>Alveolata</taxon>
        <taxon>Ciliophora</taxon>
        <taxon>Intramacronucleata</taxon>
        <taxon>Oligohymenophorea</taxon>
        <taxon>Scuticociliatia</taxon>
        <taxon>Philasterida</taxon>
        <taxon>Pseudocohnilembidae</taxon>
        <taxon>Pseudocohnilembus</taxon>
    </lineage>
</organism>
<comment type="caution">
    <text evidence="3">The sequence shown here is derived from an EMBL/GenBank/DDBJ whole genome shotgun (WGS) entry which is preliminary data.</text>
</comment>
<keyword evidence="2" id="KW-1133">Transmembrane helix</keyword>
<dbReference type="InterPro" id="IPR036770">
    <property type="entry name" value="Ankyrin_rpt-contain_sf"/>
</dbReference>
<dbReference type="InParanoid" id="A0A0V0R4E9"/>
<reference evidence="3 4" key="1">
    <citation type="journal article" date="2015" name="Sci. Rep.">
        <title>Genome of the facultative scuticociliatosis pathogen Pseudocohnilembus persalinus provides insight into its virulence through horizontal gene transfer.</title>
        <authorList>
            <person name="Xiong J."/>
            <person name="Wang G."/>
            <person name="Cheng J."/>
            <person name="Tian M."/>
            <person name="Pan X."/>
            <person name="Warren A."/>
            <person name="Jiang C."/>
            <person name="Yuan D."/>
            <person name="Miao W."/>
        </authorList>
    </citation>
    <scope>NUCLEOTIDE SEQUENCE [LARGE SCALE GENOMIC DNA]</scope>
    <source>
        <strain evidence="3">36N120E</strain>
    </source>
</reference>
<proteinExistence type="predicted"/>
<dbReference type="Proteomes" id="UP000054937">
    <property type="component" value="Unassembled WGS sequence"/>
</dbReference>
<accession>A0A0V0R4E9</accession>
<feature type="coiled-coil region" evidence="1">
    <location>
        <begin position="557"/>
        <end position="591"/>
    </location>
</feature>
<keyword evidence="2" id="KW-0472">Membrane</keyword>